<evidence type="ECO:0000313" key="2">
    <source>
        <dbReference type="Proteomes" id="UP001148629"/>
    </source>
</evidence>
<protein>
    <submittedName>
        <fullName evidence="1">Uncharacterized protein</fullName>
    </submittedName>
</protein>
<dbReference type="EMBL" id="JANRMS010000642">
    <property type="protein sequence ID" value="KAJ3536444.1"/>
    <property type="molecule type" value="Genomic_DNA"/>
</dbReference>
<dbReference type="Proteomes" id="UP001148629">
    <property type="component" value="Unassembled WGS sequence"/>
</dbReference>
<sequence length="154" mass="16815">MSYYPVYLVESLGAPRNHQAIFVQTRNDESGTVFHVTGNIQEGMTYESSQLATKPDLSPTFISKSQLGWVIVDDLSRIDSICRANPPPAKQFNGPKRINKNQPLRRCQEWTRETIGYLKAKGVLIDGSDSAAIGLPSADGSANTVADAAGFQLE</sequence>
<accession>A0ACC1SC93</accession>
<reference evidence="1" key="1">
    <citation type="submission" date="2022-08" db="EMBL/GenBank/DDBJ databases">
        <title>Genome Sequence of Fusarium decemcellulare.</title>
        <authorList>
            <person name="Buettner E."/>
        </authorList>
    </citation>
    <scope>NUCLEOTIDE SEQUENCE</scope>
    <source>
        <strain evidence="1">Babe19</strain>
    </source>
</reference>
<gene>
    <name evidence="1" type="ORF">NM208_g6714</name>
</gene>
<name>A0ACC1SC93_9HYPO</name>
<organism evidence="1 2">
    <name type="scientific">Fusarium decemcellulare</name>
    <dbReference type="NCBI Taxonomy" id="57161"/>
    <lineage>
        <taxon>Eukaryota</taxon>
        <taxon>Fungi</taxon>
        <taxon>Dikarya</taxon>
        <taxon>Ascomycota</taxon>
        <taxon>Pezizomycotina</taxon>
        <taxon>Sordariomycetes</taxon>
        <taxon>Hypocreomycetidae</taxon>
        <taxon>Hypocreales</taxon>
        <taxon>Nectriaceae</taxon>
        <taxon>Fusarium</taxon>
        <taxon>Fusarium decemcellulare species complex</taxon>
    </lineage>
</organism>
<keyword evidence="2" id="KW-1185">Reference proteome</keyword>
<comment type="caution">
    <text evidence="1">The sequence shown here is derived from an EMBL/GenBank/DDBJ whole genome shotgun (WGS) entry which is preliminary data.</text>
</comment>
<evidence type="ECO:0000313" key="1">
    <source>
        <dbReference type="EMBL" id="KAJ3536444.1"/>
    </source>
</evidence>
<proteinExistence type="predicted"/>